<proteinExistence type="predicted"/>
<dbReference type="Pfam" id="PF12172">
    <property type="entry name" value="zf-ChsH2"/>
    <property type="match status" value="1"/>
</dbReference>
<dbReference type="SUPFAM" id="SSF50249">
    <property type="entry name" value="Nucleic acid-binding proteins"/>
    <property type="match status" value="1"/>
</dbReference>
<dbReference type="PANTHER" id="PTHR34075">
    <property type="entry name" value="BLR3430 PROTEIN"/>
    <property type="match status" value="1"/>
</dbReference>
<evidence type="ECO:0000259" key="1">
    <source>
        <dbReference type="Pfam" id="PF01796"/>
    </source>
</evidence>
<dbReference type="Proteomes" id="UP000824024">
    <property type="component" value="Unassembled WGS sequence"/>
</dbReference>
<dbReference type="Gene3D" id="6.10.30.10">
    <property type="match status" value="1"/>
</dbReference>
<organism evidence="3 4">
    <name type="scientific">Candidatus Eubacterium avistercoris</name>
    <dbReference type="NCBI Taxonomy" id="2838567"/>
    <lineage>
        <taxon>Bacteria</taxon>
        <taxon>Bacillati</taxon>
        <taxon>Bacillota</taxon>
        <taxon>Clostridia</taxon>
        <taxon>Eubacteriales</taxon>
        <taxon>Eubacteriaceae</taxon>
        <taxon>Eubacterium</taxon>
    </lineage>
</organism>
<dbReference type="InterPro" id="IPR012340">
    <property type="entry name" value="NA-bd_OB-fold"/>
</dbReference>
<dbReference type="InterPro" id="IPR052513">
    <property type="entry name" value="Thioester_dehydratase-like"/>
</dbReference>
<reference evidence="3" key="1">
    <citation type="journal article" date="2021" name="PeerJ">
        <title>Extensive microbial diversity within the chicken gut microbiome revealed by metagenomics and culture.</title>
        <authorList>
            <person name="Gilroy R."/>
            <person name="Ravi A."/>
            <person name="Getino M."/>
            <person name="Pursley I."/>
            <person name="Horton D.L."/>
            <person name="Alikhan N.F."/>
            <person name="Baker D."/>
            <person name="Gharbi K."/>
            <person name="Hall N."/>
            <person name="Watson M."/>
            <person name="Adriaenssens E.M."/>
            <person name="Foster-Nyarko E."/>
            <person name="Jarju S."/>
            <person name="Secka A."/>
            <person name="Antonio M."/>
            <person name="Oren A."/>
            <person name="Chaudhuri R.R."/>
            <person name="La Ragione R."/>
            <person name="Hildebrand F."/>
            <person name="Pallen M.J."/>
        </authorList>
    </citation>
    <scope>NUCLEOTIDE SEQUENCE</scope>
    <source>
        <strain evidence="3">CHK192-9172</strain>
    </source>
</reference>
<feature type="domain" description="ChsH2 C-terminal OB-fold" evidence="1">
    <location>
        <begin position="54"/>
        <end position="116"/>
    </location>
</feature>
<sequence length="143" mass="16328">MGKKIVFISNDICRQDENGHYHLYGSICKKCGHKSYPASSFCTSCLSQEQEIYDLKEEGEIYSYTITRVQPPYGHFPVPHPIAYISIPESEARVTAPLFMEDEGHFQIGAKVKMEFSVYWEEEDQIVIGPKYRIVQEGGCTHA</sequence>
<evidence type="ECO:0000259" key="2">
    <source>
        <dbReference type="Pfam" id="PF12172"/>
    </source>
</evidence>
<name>A0A9D2D1Y5_9FIRM</name>
<dbReference type="InterPro" id="IPR022002">
    <property type="entry name" value="ChsH2_Znr"/>
</dbReference>
<dbReference type="EMBL" id="DXCH01000097">
    <property type="protein sequence ID" value="HIZ07004.1"/>
    <property type="molecule type" value="Genomic_DNA"/>
</dbReference>
<dbReference type="AlphaFoldDB" id="A0A9D2D1Y5"/>
<comment type="caution">
    <text evidence="3">The sequence shown here is derived from an EMBL/GenBank/DDBJ whole genome shotgun (WGS) entry which is preliminary data.</text>
</comment>
<gene>
    <name evidence="3" type="ORF">IAA08_03595</name>
</gene>
<dbReference type="Pfam" id="PF01796">
    <property type="entry name" value="OB_ChsH2_C"/>
    <property type="match status" value="1"/>
</dbReference>
<dbReference type="InterPro" id="IPR002878">
    <property type="entry name" value="ChsH2_C"/>
</dbReference>
<evidence type="ECO:0000313" key="4">
    <source>
        <dbReference type="Proteomes" id="UP000824024"/>
    </source>
</evidence>
<protein>
    <submittedName>
        <fullName evidence="3">OB-fold domain-containing protein</fullName>
    </submittedName>
</protein>
<reference evidence="3" key="2">
    <citation type="submission" date="2021-04" db="EMBL/GenBank/DDBJ databases">
        <authorList>
            <person name="Gilroy R."/>
        </authorList>
    </citation>
    <scope>NUCLEOTIDE SEQUENCE</scope>
    <source>
        <strain evidence="3">CHK192-9172</strain>
    </source>
</reference>
<accession>A0A9D2D1Y5</accession>
<feature type="domain" description="ChsH2 rubredoxin-like zinc ribbon" evidence="2">
    <location>
        <begin position="20"/>
        <end position="49"/>
    </location>
</feature>
<evidence type="ECO:0000313" key="3">
    <source>
        <dbReference type="EMBL" id="HIZ07004.1"/>
    </source>
</evidence>
<dbReference type="PANTHER" id="PTHR34075:SF5">
    <property type="entry name" value="BLR3430 PROTEIN"/>
    <property type="match status" value="1"/>
</dbReference>